<protein>
    <recommendedName>
        <fullName evidence="1">HTH marR-type domain-containing protein</fullName>
    </recommendedName>
</protein>
<evidence type="ECO:0000259" key="1">
    <source>
        <dbReference type="PROSITE" id="PS50995"/>
    </source>
</evidence>
<dbReference type="InterPro" id="IPR039422">
    <property type="entry name" value="MarR/SlyA-like"/>
</dbReference>
<dbReference type="PANTHER" id="PTHR33164:SF106">
    <property type="entry name" value="TRANSCRIPTIONAL REGULATORY PROTEIN"/>
    <property type="match status" value="1"/>
</dbReference>
<dbReference type="EMBL" id="BJNG01000017">
    <property type="protein sequence ID" value="GEC20226.1"/>
    <property type="molecule type" value="Genomic_DNA"/>
</dbReference>
<dbReference type="SMART" id="SM00347">
    <property type="entry name" value="HTH_MARR"/>
    <property type="match status" value="1"/>
</dbReference>
<accession>A0A4Y3WS92</accession>
<dbReference type="PROSITE" id="PS50995">
    <property type="entry name" value="HTH_MARR_2"/>
    <property type="match status" value="1"/>
</dbReference>
<sequence length="141" mass="15245">MQAYAAEALRLSQVFADRHGLHSTDLAALLAVMQADRSGEPLTPGLLGRQLGLSSGATTAVVDRLERADHVRRSRDARDRRRVTLHHGAAAEQVGSAFFGPLGERMDEMLGGYDAAELAAARRFLGDATEMVRAYRESVSP</sequence>
<dbReference type="PANTHER" id="PTHR33164">
    <property type="entry name" value="TRANSCRIPTIONAL REGULATOR, MARR FAMILY"/>
    <property type="match status" value="1"/>
</dbReference>
<dbReference type="InterPro" id="IPR036390">
    <property type="entry name" value="WH_DNA-bd_sf"/>
</dbReference>
<dbReference type="Proteomes" id="UP000320338">
    <property type="component" value="Unassembled WGS sequence"/>
</dbReference>
<evidence type="ECO:0000313" key="2">
    <source>
        <dbReference type="EMBL" id="GEC20226.1"/>
    </source>
</evidence>
<dbReference type="InterPro" id="IPR036388">
    <property type="entry name" value="WH-like_DNA-bd_sf"/>
</dbReference>
<comment type="caution">
    <text evidence="2">The sequence shown here is derived from an EMBL/GenBank/DDBJ whole genome shotgun (WGS) entry which is preliminary data.</text>
</comment>
<dbReference type="AlphaFoldDB" id="A0A4Y3WS92"/>
<dbReference type="GO" id="GO:0006950">
    <property type="term" value="P:response to stress"/>
    <property type="evidence" value="ECO:0007669"/>
    <property type="project" value="TreeGrafter"/>
</dbReference>
<dbReference type="SUPFAM" id="SSF46785">
    <property type="entry name" value="Winged helix' DNA-binding domain"/>
    <property type="match status" value="1"/>
</dbReference>
<name>A0A4Y3WS92_9PSEU</name>
<feature type="domain" description="HTH marR-type" evidence="1">
    <location>
        <begin position="1"/>
        <end position="130"/>
    </location>
</feature>
<reference evidence="2 3" key="1">
    <citation type="submission" date="2019-06" db="EMBL/GenBank/DDBJ databases">
        <title>Whole genome shotgun sequence of Pseudonocardia hydrocarbonoxydans NBRC 14498.</title>
        <authorList>
            <person name="Hosoyama A."/>
            <person name="Uohara A."/>
            <person name="Ohji S."/>
            <person name="Ichikawa N."/>
        </authorList>
    </citation>
    <scope>NUCLEOTIDE SEQUENCE [LARGE SCALE GENOMIC DNA]</scope>
    <source>
        <strain evidence="2 3">NBRC 14498</strain>
    </source>
</reference>
<dbReference type="Pfam" id="PF12802">
    <property type="entry name" value="MarR_2"/>
    <property type="match status" value="1"/>
</dbReference>
<keyword evidence="3" id="KW-1185">Reference proteome</keyword>
<organism evidence="2 3">
    <name type="scientific">Pseudonocardia hydrocarbonoxydans</name>
    <dbReference type="NCBI Taxonomy" id="76726"/>
    <lineage>
        <taxon>Bacteria</taxon>
        <taxon>Bacillati</taxon>
        <taxon>Actinomycetota</taxon>
        <taxon>Actinomycetes</taxon>
        <taxon>Pseudonocardiales</taxon>
        <taxon>Pseudonocardiaceae</taxon>
        <taxon>Pseudonocardia</taxon>
    </lineage>
</organism>
<dbReference type="Gene3D" id="1.10.10.10">
    <property type="entry name" value="Winged helix-like DNA-binding domain superfamily/Winged helix DNA-binding domain"/>
    <property type="match status" value="1"/>
</dbReference>
<dbReference type="InterPro" id="IPR000835">
    <property type="entry name" value="HTH_MarR-typ"/>
</dbReference>
<evidence type="ECO:0000313" key="3">
    <source>
        <dbReference type="Proteomes" id="UP000320338"/>
    </source>
</evidence>
<proteinExistence type="predicted"/>
<gene>
    <name evidence="2" type="ORF">PHY01_25090</name>
</gene>
<dbReference type="GO" id="GO:0003700">
    <property type="term" value="F:DNA-binding transcription factor activity"/>
    <property type="evidence" value="ECO:0007669"/>
    <property type="project" value="InterPro"/>
</dbReference>